<proteinExistence type="predicted"/>
<evidence type="ECO:0000256" key="4">
    <source>
        <dbReference type="ARBA" id="ARBA00023163"/>
    </source>
</evidence>
<reference evidence="7 8" key="1">
    <citation type="submission" date="2019-07" db="EMBL/GenBank/DDBJ databases">
        <title>The First High-Quality Draft Genome Sequence of the Causal Agent of the Current Panama Disease Epidemic.</title>
        <authorList>
            <person name="Warmington R.J."/>
            <person name="Kay W."/>
            <person name="Jeffries A."/>
            <person name="Bebber D."/>
            <person name="Moore K."/>
            <person name="Studholme D.J."/>
        </authorList>
    </citation>
    <scope>NUCLEOTIDE SEQUENCE [LARGE SCALE GENOMIC DNA]</scope>
    <source>
        <strain evidence="7 8">TR4</strain>
    </source>
</reference>
<dbReference type="Proteomes" id="UP000321331">
    <property type="component" value="Unassembled WGS sequence"/>
</dbReference>
<keyword evidence="2" id="KW-0862">Zinc</keyword>
<dbReference type="PROSITE" id="PS50048">
    <property type="entry name" value="ZN2_CY6_FUNGAL_2"/>
    <property type="match status" value="1"/>
</dbReference>
<evidence type="ECO:0000313" key="7">
    <source>
        <dbReference type="EMBL" id="TXC06211.1"/>
    </source>
</evidence>
<dbReference type="PROSITE" id="PS00463">
    <property type="entry name" value="ZN2_CY6_FUNGAL_1"/>
    <property type="match status" value="1"/>
</dbReference>
<evidence type="ECO:0000259" key="6">
    <source>
        <dbReference type="PROSITE" id="PS50048"/>
    </source>
</evidence>
<name>A0A5C6T8Y6_FUSOC</name>
<dbReference type="GO" id="GO:0000981">
    <property type="term" value="F:DNA-binding transcription factor activity, RNA polymerase II-specific"/>
    <property type="evidence" value="ECO:0007669"/>
    <property type="project" value="InterPro"/>
</dbReference>
<dbReference type="Gene3D" id="4.10.240.10">
    <property type="entry name" value="Zn(2)-C6 fungal-type DNA-binding domain"/>
    <property type="match status" value="1"/>
</dbReference>
<dbReference type="SUPFAM" id="SSF57701">
    <property type="entry name" value="Zn2/Cys6 DNA-binding domain"/>
    <property type="match status" value="1"/>
</dbReference>
<dbReference type="InterPro" id="IPR001138">
    <property type="entry name" value="Zn2Cys6_DnaBD"/>
</dbReference>
<evidence type="ECO:0000256" key="1">
    <source>
        <dbReference type="ARBA" id="ARBA00022723"/>
    </source>
</evidence>
<keyword evidence="5" id="KW-0539">Nucleus</keyword>
<protein>
    <recommendedName>
        <fullName evidence="6">Zn(2)-C6 fungal-type domain-containing protein</fullName>
    </recommendedName>
</protein>
<evidence type="ECO:0000256" key="5">
    <source>
        <dbReference type="ARBA" id="ARBA00023242"/>
    </source>
</evidence>
<dbReference type="Pfam" id="PF00172">
    <property type="entry name" value="Zn_clus"/>
    <property type="match status" value="1"/>
</dbReference>
<keyword evidence="3" id="KW-0805">Transcription regulation</keyword>
<dbReference type="SMART" id="SM00066">
    <property type="entry name" value="GAL4"/>
    <property type="match status" value="1"/>
</dbReference>
<dbReference type="EMBL" id="VMNF01000006">
    <property type="protein sequence ID" value="TXC06211.1"/>
    <property type="molecule type" value="Genomic_DNA"/>
</dbReference>
<evidence type="ECO:0000256" key="3">
    <source>
        <dbReference type="ARBA" id="ARBA00023015"/>
    </source>
</evidence>
<dbReference type="AlphaFoldDB" id="A0A5C6T8Y6"/>
<gene>
    <name evidence="7" type="ORF">FocTR4_00010248</name>
</gene>
<accession>A0A5C6T8Y6</accession>
<dbReference type="PANTHER" id="PTHR47660">
    <property type="entry name" value="TRANSCRIPTION FACTOR WITH C2H2 AND ZN(2)-CYS(6) DNA BINDING DOMAIN (EUROFUNG)-RELATED-RELATED"/>
    <property type="match status" value="1"/>
</dbReference>
<evidence type="ECO:0000313" key="8">
    <source>
        <dbReference type="Proteomes" id="UP000321331"/>
    </source>
</evidence>
<evidence type="ECO:0000256" key="2">
    <source>
        <dbReference type="ARBA" id="ARBA00022833"/>
    </source>
</evidence>
<keyword evidence="4" id="KW-0804">Transcription</keyword>
<dbReference type="GO" id="GO:0008270">
    <property type="term" value="F:zinc ion binding"/>
    <property type="evidence" value="ECO:0007669"/>
    <property type="project" value="InterPro"/>
</dbReference>
<comment type="caution">
    <text evidence="7">The sequence shown here is derived from an EMBL/GenBank/DDBJ whole genome shotgun (WGS) entry which is preliminary data.</text>
</comment>
<sequence>MSLTARERRNPPSRRKSCTACTKAKRRCDFALPACLRCSQRQISCQYPTRTIRGQLTPQSESPETVSPCLLSNESSPEVSGSFPISGSIIEDFNAIISRIDASSNGLDTFDLPLEDVALELAQQPLTLTGPSTQDFGNVSAHILNRLQWAVDEIKEAPKKMVLENQTPWCHPLLYKDAMPRSMQDAHSSCALYMAKNRVNSPIIFRARTSAERIIPAIEASAMSLFSYAQFDIEGTPGTLPLYPIAPTKAFWQDWILQESLRRTLLFSFYLVQTYRIMSGCKMLQCDGRLGLCHSWTLSAYLWNAMTPLGFAEAWRDKDHYVVTNAIFNGVLAEAEADDIDVFGKIMISSLLGRDEAEGWFASKGGKL</sequence>
<dbReference type="CDD" id="cd00067">
    <property type="entry name" value="GAL4"/>
    <property type="match status" value="1"/>
</dbReference>
<keyword evidence="1" id="KW-0479">Metal-binding</keyword>
<organism evidence="7 8">
    <name type="scientific">Fusarium oxysporum f. sp. cubense</name>
    <dbReference type="NCBI Taxonomy" id="61366"/>
    <lineage>
        <taxon>Eukaryota</taxon>
        <taxon>Fungi</taxon>
        <taxon>Dikarya</taxon>
        <taxon>Ascomycota</taxon>
        <taxon>Pezizomycotina</taxon>
        <taxon>Sordariomycetes</taxon>
        <taxon>Hypocreomycetidae</taxon>
        <taxon>Hypocreales</taxon>
        <taxon>Nectriaceae</taxon>
        <taxon>Fusarium</taxon>
        <taxon>Fusarium oxysporum species complex</taxon>
    </lineage>
</organism>
<feature type="domain" description="Zn(2)-C6 fungal-type" evidence="6">
    <location>
        <begin position="17"/>
        <end position="47"/>
    </location>
</feature>
<dbReference type="InterPro" id="IPR036864">
    <property type="entry name" value="Zn2-C6_fun-type_DNA-bd_sf"/>
</dbReference>